<keyword evidence="4" id="KW-1185">Reference proteome</keyword>
<organism evidence="3 4">
    <name type="scientific">Lymnaea stagnalis</name>
    <name type="common">Great pond snail</name>
    <name type="synonym">Helix stagnalis</name>
    <dbReference type="NCBI Taxonomy" id="6523"/>
    <lineage>
        <taxon>Eukaryota</taxon>
        <taxon>Metazoa</taxon>
        <taxon>Spiralia</taxon>
        <taxon>Lophotrochozoa</taxon>
        <taxon>Mollusca</taxon>
        <taxon>Gastropoda</taxon>
        <taxon>Heterobranchia</taxon>
        <taxon>Euthyneura</taxon>
        <taxon>Panpulmonata</taxon>
        <taxon>Hygrophila</taxon>
        <taxon>Lymnaeoidea</taxon>
        <taxon>Lymnaeidae</taxon>
        <taxon>Lymnaea</taxon>
    </lineage>
</organism>
<comment type="caution">
    <text evidence="3">The sequence shown here is derived from an EMBL/GenBank/DDBJ whole genome shotgun (WGS) entry which is preliminary data.</text>
</comment>
<accession>A0AAV2IDB3</accession>
<dbReference type="EMBL" id="CAXITT010000575">
    <property type="protein sequence ID" value="CAL1543794.1"/>
    <property type="molecule type" value="Genomic_DNA"/>
</dbReference>
<evidence type="ECO:0000313" key="4">
    <source>
        <dbReference type="Proteomes" id="UP001497497"/>
    </source>
</evidence>
<evidence type="ECO:0000256" key="2">
    <source>
        <dbReference type="SAM" id="Phobius"/>
    </source>
</evidence>
<sequence length="172" mass="19612">MSASDTDQDNEPDERFTFFCEMSMQEFAFGVGAIGVNALCLGMMLNIPTLTLHNLMYKVAPKGILQPDTTDQERIGVAKAIIDFWYNKTSTWKPKQRFKCLFDAFATLREYKIAAQLKERFEANQPISLEIFHTFDLGRLGNYVPPAVDADYEEEEAEDEEEGEDGENDDED</sequence>
<dbReference type="AlphaFoldDB" id="A0AAV2IDB3"/>
<keyword evidence="2" id="KW-0472">Membrane</keyword>
<protein>
    <submittedName>
        <fullName evidence="3">Uncharacterized protein</fullName>
    </submittedName>
</protein>
<reference evidence="3 4" key="1">
    <citation type="submission" date="2024-04" db="EMBL/GenBank/DDBJ databases">
        <authorList>
            <consortium name="Genoscope - CEA"/>
            <person name="William W."/>
        </authorList>
    </citation>
    <scope>NUCLEOTIDE SEQUENCE [LARGE SCALE GENOMIC DNA]</scope>
</reference>
<dbReference type="Proteomes" id="UP001497497">
    <property type="component" value="Unassembled WGS sequence"/>
</dbReference>
<keyword evidence="2" id="KW-1133">Transmembrane helix</keyword>
<feature type="transmembrane region" description="Helical" evidence="2">
    <location>
        <begin position="27"/>
        <end position="47"/>
    </location>
</feature>
<evidence type="ECO:0000256" key="1">
    <source>
        <dbReference type="SAM" id="MobiDB-lite"/>
    </source>
</evidence>
<name>A0AAV2IDB3_LYMST</name>
<evidence type="ECO:0000313" key="3">
    <source>
        <dbReference type="EMBL" id="CAL1543794.1"/>
    </source>
</evidence>
<gene>
    <name evidence="3" type="ORF">GSLYS_00017307001</name>
</gene>
<feature type="compositionally biased region" description="Acidic residues" evidence="1">
    <location>
        <begin position="150"/>
        <end position="172"/>
    </location>
</feature>
<feature type="region of interest" description="Disordered" evidence="1">
    <location>
        <begin position="148"/>
        <end position="172"/>
    </location>
</feature>
<proteinExistence type="predicted"/>
<keyword evidence="2" id="KW-0812">Transmembrane</keyword>